<comment type="subcellular location">
    <subcellularLocation>
        <location evidence="1">Membrane</location>
        <topology evidence="1">Multi-pass membrane protein</topology>
    </subcellularLocation>
</comment>
<dbReference type="InterPro" id="IPR037185">
    <property type="entry name" value="EmrE-like"/>
</dbReference>
<comment type="caution">
    <text evidence="7">The sequence shown here is derived from an EMBL/GenBank/DDBJ whole genome shotgun (WGS) entry which is preliminary data.</text>
</comment>
<gene>
    <name evidence="7" type="ORF">SNE40_015544</name>
</gene>
<evidence type="ECO:0000256" key="2">
    <source>
        <dbReference type="ARBA" id="ARBA00022692"/>
    </source>
</evidence>
<keyword evidence="3 5" id="KW-1133">Transmembrane helix</keyword>
<dbReference type="EMBL" id="JAZGQO010000010">
    <property type="protein sequence ID" value="KAK6177446.1"/>
    <property type="molecule type" value="Genomic_DNA"/>
</dbReference>
<feature type="domain" description="Sugar phosphate transporter" evidence="6">
    <location>
        <begin position="9"/>
        <end position="300"/>
    </location>
</feature>
<feature type="transmembrane region" description="Helical" evidence="5">
    <location>
        <begin position="159"/>
        <end position="179"/>
    </location>
</feature>
<dbReference type="AlphaFoldDB" id="A0AAN8PS69"/>
<keyword evidence="8" id="KW-1185">Reference proteome</keyword>
<reference evidence="7 8" key="1">
    <citation type="submission" date="2024-01" db="EMBL/GenBank/DDBJ databases">
        <title>The genome of the rayed Mediterranean limpet Patella caerulea (Linnaeus, 1758).</title>
        <authorList>
            <person name="Anh-Thu Weber A."/>
            <person name="Halstead-Nussloch G."/>
        </authorList>
    </citation>
    <scope>NUCLEOTIDE SEQUENCE [LARGE SCALE GENOMIC DNA]</scope>
    <source>
        <strain evidence="7">AATW-2023a</strain>
        <tissue evidence="7">Whole specimen</tissue>
    </source>
</reference>
<evidence type="ECO:0000256" key="5">
    <source>
        <dbReference type="SAM" id="Phobius"/>
    </source>
</evidence>
<feature type="transmembrane region" description="Helical" evidence="5">
    <location>
        <begin position="199"/>
        <end position="217"/>
    </location>
</feature>
<accession>A0AAN8PS69</accession>
<organism evidence="7 8">
    <name type="scientific">Patella caerulea</name>
    <name type="common">Rayed Mediterranean limpet</name>
    <dbReference type="NCBI Taxonomy" id="87958"/>
    <lineage>
        <taxon>Eukaryota</taxon>
        <taxon>Metazoa</taxon>
        <taxon>Spiralia</taxon>
        <taxon>Lophotrochozoa</taxon>
        <taxon>Mollusca</taxon>
        <taxon>Gastropoda</taxon>
        <taxon>Patellogastropoda</taxon>
        <taxon>Patelloidea</taxon>
        <taxon>Patellidae</taxon>
        <taxon>Patella</taxon>
    </lineage>
</organism>
<dbReference type="PANTHER" id="PTHR11132">
    <property type="entry name" value="SOLUTE CARRIER FAMILY 35"/>
    <property type="match status" value="1"/>
</dbReference>
<feature type="transmembrane region" description="Helical" evidence="5">
    <location>
        <begin position="284"/>
        <end position="303"/>
    </location>
</feature>
<dbReference type="Pfam" id="PF03151">
    <property type="entry name" value="TPT"/>
    <property type="match status" value="1"/>
</dbReference>
<name>A0AAN8PS69_PATCE</name>
<feature type="transmembrane region" description="Helical" evidence="5">
    <location>
        <begin position="7"/>
        <end position="27"/>
    </location>
</feature>
<evidence type="ECO:0000259" key="6">
    <source>
        <dbReference type="Pfam" id="PF03151"/>
    </source>
</evidence>
<evidence type="ECO:0000256" key="3">
    <source>
        <dbReference type="ARBA" id="ARBA00022989"/>
    </source>
</evidence>
<feature type="transmembrane region" description="Helical" evidence="5">
    <location>
        <begin position="131"/>
        <end position="147"/>
    </location>
</feature>
<evidence type="ECO:0000313" key="8">
    <source>
        <dbReference type="Proteomes" id="UP001347796"/>
    </source>
</evidence>
<proteinExistence type="predicted"/>
<evidence type="ECO:0000313" key="7">
    <source>
        <dbReference type="EMBL" id="KAK6177446.1"/>
    </source>
</evidence>
<protein>
    <recommendedName>
        <fullName evidence="6">Sugar phosphate transporter domain-containing protein</fullName>
    </recommendedName>
</protein>
<dbReference type="SUPFAM" id="SSF103481">
    <property type="entry name" value="Multidrug resistance efflux transporter EmrE"/>
    <property type="match status" value="1"/>
</dbReference>
<dbReference type="InterPro" id="IPR004853">
    <property type="entry name" value="Sugar_P_trans_dom"/>
</dbReference>
<feature type="transmembrane region" description="Helical" evidence="5">
    <location>
        <begin position="103"/>
        <end position="124"/>
    </location>
</feature>
<feature type="transmembrane region" description="Helical" evidence="5">
    <location>
        <begin position="70"/>
        <end position="91"/>
    </location>
</feature>
<evidence type="ECO:0000256" key="4">
    <source>
        <dbReference type="ARBA" id="ARBA00023136"/>
    </source>
</evidence>
<dbReference type="InterPro" id="IPR050186">
    <property type="entry name" value="TPT_transporter"/>
</dbReference>
<dbReference type="Proteomes" id="UP001347796">
    <property type="component" value="Unassembled WGS sequence"/>
</dbReference>
<feature type="transmembrane region" description="Helical" evidence="5">
    <location>
        <begin position="39"/>
        <end position="58"/>
    </location>
</feature>
<dbReference type="GO" id="GO:0016020">
    <property type="term" value="C:membrane"/>
    <property type="evidence" value="ECO:0007669"/>
    <property type="project" value="UniProtKB-SubCell"/>
</dbReference>
<evidence type="ECO:0000256" key="1">
    <source>
        <dbReference type="ARBA" id="ARBA00004141"/>
    </source>
</evidence>
<sequence length="326" mass="37051">MEGRSKKIVGVILLYWITSISIVFLNKHLLSGRFGKHDLSIFVAWFQCLVSVVVLFIAKSVTRYVSIPSIDLGILLNSDVLLLSINFVASLTLNNLMLKHVAVAFYQVARSFTLIFTIILSVFMLKKGIKCLTLFSCFLVICGFFVSVEEEEQSGTLSIWGIIYGILSSLSAAFCAIYFRKVDEVMNGSPIKIAYYNNVNSFFIFLPLVVSTNQLAYVFSSDIIYDYFFWLYLFLSGLMSLTIGWASALQIQYTSPVTHHISINAKSVAQTLLAIMYYREVKTFWWWVGNMLVMLGIMSYAFFKMKEEKSIPKSFTKKPLEKAAIF</sequence>
<feature type="transmembrane region" description="Helical" evidence="5">
    <location>
        <begin position="229"/>
        <end position="249"/>
    </location>
</feature>
<keyword evidence="4 5" id="KW-0472">Membrane</keyword>
<keyword evidence="2 5" id="KW-0812">Transmembrane</keyword>